<dbReference type="PROSITE" id="PS50987">
    <property type="entry name" value="HTH_ARSR_2"/>
    <property type="match status" value="1"/>
</dbReference>
<evidence type="ECO:0000313" key="6">
    <source>
        <dbReference type="Proteomes" id="UP000095401"/>
    </source>
</evidence>
<dbReference type="PRINTS" id="PR00778">
    <property type="entry name" value="HTHARSR"/>
</dbReference>
<dbReference type="Proteomes" id="UP000095401">
    <property type="component" value="Chromosome"/>
</dbReference>
<dbReference type="AlphaFoldDB" id="A0A1D8ILX9"/>
<evidence type="ECO:0000259" key="4">
    <source>
        <dbReference type="PROSITE" id="PS50987"/>
    </source>
</evidence>
<dbReference type="CDD" id="cd00090">
    <property type="entry name" value="HTH_ARSR"/>
    <property type="match status" value="1"/>
</dbReference>
<dbReference type="InterPro" id="IPR001845">
    <property type="entry name" value="HTH_ArsR_DNA-bd_dom"/>
</dbReference>
<dbReference type="GO" id="GO:0003677">
    <property type="term" value="F:DNA binding"/>
    <property type="evidence" value="ECO:0007669"/>
    <property type="project" value="UniProtKB-KW"/>
</dbReference>
<proteinExistence type="predicted"/>
<sequence>MYWHEQALADRPEDLELAARVLKSMAHPMRLKLLCALGDEEYSVKELLDLVGTTQTNISQHLGILLGGGLVSRRRRGNRHFYRVGHNRTLELIHHVREIFCPEIRRRH</sequence>
<evidence type="ECO:0000256" key="2">
    <source>
        <dbReference type="ARBA" id="ARBA00023125"/>
    </source>
</evidence>
<keyword evidence="3" id="KW-0804">Transcription</keyword>
<dbReference type="GO" id="GO:0003700">
    <property type="term" value="F:DNA-binding transcription factor activity"/>
    <property type="evidence" value="ECO:0007669"/>
    <property type="project" value="InterPro"/>
</dbReference>
<dbReference type="InterPro" id="IPR036390">
    <property type="entry name" value="WH_DNA-bd_sf"/>
</dbReference>
<evidence type="ECO:0000313" key="5">
    <source>
        <dbReference type="EMBL" id="AOU97447.1"/>
    </source>
</evidence>
<dbReference type="SUPFAM" id="SSF46785">
    <property type="entry name" value="Winged helix' DNA-binding domain"/>
    <property type="match status" value="1"/>
</dbReference>
<reference evidence="6" key="1">
    <citation type="submission" date="2016-09" db="EMBL/GenBank/DDBJ databases">
        <title>Acidihalobacter prosperus F5.</title>
        <authorList>
            <person name="Khaleque H.N."/>
            <person name="Ramsay J.P."/>
            <person name="Kaksonen A.H."/>
            <person name="Boxall N.J."/>
            <person name="Watkin E.L.J."/>
        </authorList>
    </citation>
    <scope>NUCLEOTIDE SEQUENCE [LARGE SCALE GENOMIC DNA]</scope>
    <source>
        <strain evidence="6">F5</strain>
    </source>
</reference>
<dbReference type="Pfam" id="PF01022">
    <property type="entry name" value="HTH_5"/>
    <property type="match status" value="1"/>
</dbReference>
<keyword evidence="2" id="KW-0238">DNA-binding</keyword>
<keyword evidence="1" id="KW-0805">Transcription regulation</keyword>
<dbReference type="EMBL" id="CP017415">
    <property type="protein sequence ID" value="AOU97447.1"/>
    <property type="molecule type" value="Genomic_DNA"/>
</dbReference>
<dbReference type="PANTHER" id="PTHR43132:SF2">
    <property type="entry name" value="ARSENICAL RESISTANCE OPERON REPRESSOR ARSR-RELATED"/>
    <property type="match status" value="1"/>
</dbReference>
<dbReference type="InterPro" id="IPR036388">
    <property type="entry name" value="WH-like_DNA-bd_sf"/>
</dbReference>
<gene>
    <name evidence="5" type="ORF">BI364_05165</name>
</gene>
<dbReference type="SMART" id="SM00418">
    <property type="entry name" value="HTH_ARSR"/>
    <property type="match status" value="1"/>
</dbReference>
<name>A0A1D8ILX9_9GAMM</name>
<dbReference type="InterPro" id="IPR051011">
    <property type="entry name" value="Metal_resp_trans_reg"/>
</dbReference>
<evidence type="ECO:0000256" key="1">
    <source>
        <dbReference type="ARBA" id="ARBA00023015"/>
    </source>
</evidence>
<feature type="domain" description="HTH arsR-type" evidence="4">
    <location>
        <begin position="10"/>
        <end position="108"/>
    </location>
</feature>
<keyword evidence="6" id="KW-1185">Reference proteome</keyword>
<evidence type="ECO:0000256" key="3">
    <source>
        <dbReference type="ARBA" id="ARBA00023163"/>
    </source>
</evidence>
<dbReference type="InterPro" id="IPR011991">
    <property type="entry name" value="ArsR-like_HTH"/>
</dbReference>
<protein>
    <submittedName>
        <fullName evidence="5">Transcriptional regulator</fullName>
    </submittedName>
</protein>
<dbReference type="KEGG" id="aprs:BI364_05165"/>
<accession>A0A1D8ILX9</accession>
<dbReference type="PANTHER" id="PTHR43132">
    <property type="entry name" value="ARSENICAL RESISTANCE OPERON REPRESSOR ARSR-RELATED"/>
    <property type="match status" value="1"/>
</dbReference>
<dbReference type="NCBIfam" id="NF033788">
    <property type="entry name" value="HTH_metalloreg"/>
    <property type="match status" value="1"/>
</dbReference>
<organism evidence="5 6">
    <name type="scientific">Acidihalobacter yilgarnensis</name>
    <dbReference type="NCBI Taxonomy" id="2819280"/>
    <lineage>
        <taxon>Bacteria</taxon>
        <taxon>Pseudomonadati</taxon>
        <taxon>Pseudomonadota</taxon>
        <taxon>Gammaproteobacteria</taxon>
        <taxon>Chromatiales</taxon>
        <taxon>Ectothiorhodospiraceae</taxon>
        <taxon>Acidihalobacter</taxon>
    </lineage>
</organism>
<dbReference type="Gene3D" id="1.10.10.10">
    <property type="entry name" value="Winged helix-like DNA-binding domain superfamily/Winged helix DNA-binding domain"/>
    <property type="match status" value="1"/>
</dbReference>